<proteinExistence type="predicted"/>
<keyword evidence="2" id="KW-1133">Transmembrane helix</keyword>
<reference evidence="4" key="1">
    <citation type="submission" date="2022-11" db="UniProtKB">
        <authorList>
            <consortium name="EnsemblMetazoa"/>
        </authorList>
    </citation>
    <scope>IDENTIFICATION</scope>
</reference>
<dbReference type="RefSeq" id="XP_038046941.1">
    <property type="nucleotide sequence ID" value="XM_038191013.1"/>
</dbReference>
<dbReference type="AlphaFoldDB" id="A0A913Z7F2"/>
<feature type="compositionally biased region" description="Low complexity" evidence="1">
    <location>
        <begin position="124"/>
        <end position="146"/>
    </location>
</feature>
<feature type="chain" id="PRO_5037571070" evidence="3">
    <location>
        <begin position="28"/>
        <end position="353"/>
    </location>
</feature>
<dbReference type="Proteomes" id="UP000887568">
    <property type="component" value="Unplaced"/>
</dbReference>
<evidence type="ECO:0000256" key="1">
    <source>
        <dbReference type="SAM" id="MobiDB-lite"/>
    </source>
</evidence>
<keyword evidence="2" id="KW-0472">Membrane</keyword>
<dbReference type="GeneID" id="119721118"/>
<evidence type="ECO:0000313" key="4">
    <source>
        <dbReference type="EnsemblMetazoa" id="XP_038046941.1"/>
    </source>
</evidence>
<feature type="region of interest" description="Disordered" evidence="1">
    <location>
        <begin position="243"/>
        <end position="278"/>
    </location>
</feature>
<evidence type="ECO:0000256" key="2">
    <source>
        <dbReference type="SAM" id="Phobius"/>
    </source>
</evidence>
<keyword evidence="5" id="KW-1185">Reference proteome</keyword>
<keyword evidence="2" id="KW-0812">Transmembrane</keyword>
<protein>
    <submittedName>
        <fullName evidence="4">Uncharacterized protein</fullName>
    </submittedName>
</protein>
<evidence type="ECO:0000256" key="3">
    <source>
        <dbReference type="SAM" id="SignalP"/>
    </source>
</evidence>
<feature type="transmembrane region" description="Helical" evidence="2">
    <location>
        <begin position="290"/>
        <end position="311"/>
    </location>
</feature>
<keyword evidence="3" id="KW-0732">Signal</keyword>
<evidence type="ECO:0000313" key="5">
    <source>
        <dbReference type="Proteomes" id="UP000887568"/>
    </source>
</evidence>
<organism evidence="4 5">
    <name type="scientific">Patiria miniata</name>
    <name type="common">Bat star</name>
    <name type="synonym">Asterina miniata</name>
    <dbReference type="NCBI Taxonomy" id="46514"/>
    <lineage>
        <taxon>Eukaryota</taxon>
        <taxon>Metazoa</taxon>
        <taxon>Echinodermata</taxon>
        <taxon>Eleutherozoa</taxon>
        <taxon>Asterozoa</taxon>
        <taxon>Asteroidea</taxon>
        <taxon>Valvatacea</taxon>
        <taxon>Valvatida</taxon>
        <taxon>Asterinidae</taxon>
        <taxon>Patiria</taxon>
    </lineage>
</organism>
<feature type="compositionally biased region" description="Polar residues" evidence="1">
    <location>
        <begin position="251"/>
        <end position="269"/>
    </location>
</feature>
<dbReference type="EnsemblMetazoa" id="XM_038191013.1">
    <property type="protein sequence ID" value="XP_038046941.1"/>
    <property type="gene ID" value="LOC119721118"/>
</dbReference>
<sequence length="353" mass="37418">MKSNTASALTWILGIINLSCIVGLASSKSIVTPNGVIPSTAQLTTDLTDTTTVESGLNTVDRDITTTEIPLTSESSDDAAELFTTAIPDESPTPPTPTKQALTTLATPKEGSAILLPTVKTTLKATGTTTQKPSKQTPPQKPSKSPVATAPAKREEVITTTVEAHTTLLQTTTVSTMTPILTTTKRTTTTRVATTEPKIATQKPEPVVATTNKPTELNVVPTTLLAKTAAPVQPVVSTKVPITEGHKPVNTDGSQPKGTTKTHVLTSSEPDLGTGTEKTDTANNSVFSKLMLPVVLGIVAAILIICFAYGIRACKKKERNEGRRKLLHNGKDHEMKGNFDRMKLLADSSEDEF</sequence>
<feature type="region of interest" description="Disordered" evidence="1">
    <location>
        <begin position="124"/>
        <end position="155"/>
    </location>
</feature>
<accession>A0A913Z7F2</accession>
<name>A0A913Z7F2_PATMI</name>
<feature type="signal peptide" evidence="3">
    <location>
        <begin position="1"/>
        <end position="27"/>
    </location>
</feature>
<dbReference type="OMA" id="MERIHWI"/>
<dbReference type="OrthoDB" id="10628267at2759"/>